<keyword evidence="5" id="KW-1185">Reference proteome</keyword>
<organism evidence="4 5">
    <name type="scientific">Olivibacter domesticus</name>
    <name type="common">Pseudosphingobacterium domesticum</name>
    <dbReference type="NCBI Taxonomy" id="407022"/>
    <lineage>
        <taxon>Bacteria</taxon>
        <taxon>Pseudomonadati</taxon>
        <taxon>Bacteroidota</taxon>
        <taxon>Sphingobacteriia</taxon>
        <taxon>Sphingobacteriales</taxon>
        <taxon>Sphingobacteriaceae</taxon>
        <taxon>Olivibacter</taxon>
    </lineage>
</organism>
<dbReference type="Gene3D" id="2.60.120.1440">
    <property type="match status" value="1"/>
</dbReference>
<name>A0A1H7GDH3_OLID1</name>
<dbReference type="EMBL" id="FOAF01000001">
    <property type="protein sequence ID" value="SEK36199.1"/>
    <property type="molecule type" value="Genomic_DNA"/>
</dbReference>
<dbReference type="PANTHER" id="PTHR30273:SF2">
    <property type="entry name" value="PROTEIN FECR"/>
    <property type="match status" value="1"/>
</dbReference>
<accession>A0A1H7GDH3</accession>
<dbReference type="RefSeq" id="WP_238383625.1">
    <property type="nucleotide sequence ID" value="NZ_FOAF01000001.1"/>
</dbReference>
<protein>
    <submittedName>
        <fullName evidence="4">FecR family protein</fullName>
    </submittedName>
</protein>
<keyword evidence="1" id="KW-1133">Transmembrane helix</keyword>
<keyword evidence="1" id="KW-0812">Transmembrane</keyword>
<keyword evidence="1" id="KW-0472">Membrane</keyword>
<dbReference type="InterPro" id="IPR012373">
    <property type="entry name" value="Ferrdict_sens_TM"/>
</dbReference>
<dbReference type="InterPro" id="IPR032508">
    <property type="entry name" value="FecR_C"/>
</dbReference>
<dbReference type="Pfam" id="PF04773">
    <property type="entry name" value="FecR"/>
    <property type="match status" value="1"/>
</dbReference>
<proteinExistence type="predicted"/>
<reference evidence="5" key="1">
    <citation type="submission" date="2016-10" db="EMBL/GenBank/DDBJ databases">
        <authorList>
            <person name="Varghese N."/>
            <person name="Submissions S."/>
        </authorList>
    </citation>
    <scope>NUCLEOTIDE SEQUENCE [LARGE SCALE GENOMIC DNA]</scope>
    <source>
        <strain evidence="5">DSM 18733</strain>
    </source>
</reference>
<feature type="transmembrane region" description="Helical" evidence="1">
    <location>
        <begin position="92"/>
        <end position="112"/>
    </location>
</feature>
<dbReference type="InterPro" id="IPR006860">
    <property type="entry name" value="FecR"/>
</dbReference>
<gene>
    <name evidence="4" type="ORF">SAMN05661044_00053</name>
</gene>
<dbReference type="Pfam" id="PF16344">
    <property type="entry name" value="FecR_C"/>
    <property type="match status" value="1"/>
</dbReference>
<dbReference type="PANTHER" id="PTHR30273">
    <property type="entry name" value="PERIPLASMIC SIGNAL SENSOR AND SIGMA FACTOR ACTIVATOR FECR-RELATED"/>
    <property type="match status" value="1"/>
</dbReference>
<dbReference type="STRING" id="407022.SAMN05661044_00053"/>
<evidence type="ECO:0000256" key="1">
    <source>
        <dbReference type="SAM" id="Phobius"/>
    </source>
</evidence>
<dbReference type="GO" id="GO:0016989">
    <property type="term" value="F:sigma factor antagonist activity"/>
    <property type="evidence" value="ECO:0007669"/>
    <property type="project" value="TreeGrafter"/>
</dbReference>
<dbReference type="Proteomes" id="UP000199421">
    <property type="component" value="Unassembled WGS sequence"/>
</dbReference>
<dbReference type="AlphaFoldDB" id="A0A1H7GDH3"/>
<evidence type="ECO:0000313" key="4">
    <source>
        <dbReference type="EMBL" id="SEK36199.1"/>
    </source>
</evidence>
<feature type="domain" description="FecR protein" evidence="2">
    <location>
        <begin position="189"/>
        <end position="289"/>
    </location>
</feature>
<evidence type="ECO:0000259" key="3">
    <source>
        <dbReference type="Pfam" id="PF16344"/>
    </source>
</evidence>
<dbReference type="Gene3D" id="3.55.50.30">
    <property type="match status" value="1"/>
</dbReference>
<evidence type="ECO:0000313" key="5">
    <source>
        <dbReference type="Proteomes" id="UP000199421"/>
    </source>
</evidence>
<feature type="domain" description="Protein FecR C-terminal" evidence="3">
    <location>
        <begin position="333"/>
        <end position="400"/>
    </location>
</feature>
<sequence>MDIERLLSRRLEGVATDVENCLITDWAKQAPENQAVLDRLESESTLREDLTTLFQLVDTTAGEARIYRMKSHIQQKINTANRSTYRMSRFTWRPYAAAAVALIILALGAYYYQHQLTLKPRQQGQRFTDGIHPGSNRATLTLANGQTVNLSEAQAGIIVGDGISYLDGSAVLNEPANELKNETIDQLMLNTPKGGTYQLTLPDGTKVWLNAASTLKYPSRFNGKERIVELEGEAYFEVSKEWSIRDRSKMIPFFVRTNSQTVQVLGTQFNISAYPDESAVKTTLVEGKVLVAPTIDHWTPTTIKPSEQATTHGAAIDISTVDTKQYTAWKDGRFHFKRTPLEEVMRQVSRWYDVDVIYSNGIPNETFTGKVSRSASLAELLDILRLSAIDVTLENNQLIVK</sequence>
<evidence type="ECO:0000259" key="2">
    <source>
        <dbReference type="Pfam" id="PF04773"/>
    </source>
</evidence>